<dbReference type="Proteomes" id="UP000886819">
    <property type="component" value="Unassembled WGS sequence"/>
</dbReference>
<comment type="caution">
    <text evidence="1">The sequence shown here is derived from an EMBL/GenBank/DDBJ whole genome shotgun (WGS) entry which is preliminary data.</text>
</comment>
<gene>
    <name evidence="1" type="ORF">IAA66_10060</name>
</gene>
<dbReference type="SUPFAM" id="SSF52402">
    <property type="entry name" value="Adenine nucleotide alpha hydrolases-like"/>
    <property type="match status" value="1"/>
</dbReference>
<dbReference type="Gene3D" id="3.40.50.620">
    <property type="entry name" value="HUPs"/>
    <property type="match status" value="1"/>
</dbReference>
<accession>A0A9D0YXG6</accession>
<reference evidence="1" key="1">
    <citation type="submission" date="2020-10" db="EMBL/GenBank/DDBJ databases">
        <authorList>
            <person name="Gilroy R."/>
        </authorList>
    </citation>
    <scope>NUCLEOTIDE SEQUENCE</scope>
    <source>
        <strain evidence="1">ChiHile30-977</strain>
    </source>
</reference>
<dbReference type="GO" id="GO:0000155">
    <property type="term" value="F:phosphorelay sensor kinase activity"/>
    <property type="evidence" value="ECO:0007669"/>
    <property type="project" value="TreeGrafter"/>
</dbReference>
<reference evidence="1" key="2">
    <citation type="journal article" date="2021" name="PeerJ">
        <title>Extensive microbial diversity within the chicken gut microbiome revealed by metagenomics and culture.</title>
        <authorList>
            <person name="Gilroy R."/>
            <person name="Ravi A."/>
            <person name="Getino M."/>
            <person name="Pursley I."/>
            <person name="Horton D.L."/>
            <person name="Alikhan N.F."/>
            <person name="Baker D."/>
            <person name="Gharbi K."/>
            <person name="Hall N."/>
            <person name="Watson M."/>
            <person name="Adriaenssens E.M."/>
            <person name="Foster-Nyarko E."/>
            <person name="Jarju S."/>
            <person name="Secka A."/>
            <person name="Antonio M."/>
            <person name="Oren A."/>
            <person name="Chaudhuri R.R."/>
            <person name="La Ragione R."/>
            <person name="Hildebrand F."/>
            <person name="Pallen M.J."/>
        </authorList>
    </citation>
    <scope>NUCLEOTIDE SEQUENCE</scope>
    <source>
        <strain evidence="1">ChiHile30-977</strain>
    </source>
</reference>
<name>A0A9D0YXG6_9FIRM</name>
<evidence type="ECO:0000313" key="1">
    <source>
        <dbReference type="EMBL" id="HIQ63902.1"/>
    </source>
</evidence>
<dbReference type="PANTHER" id="PTHR45569:SF1">
    <property type="entry name" value="SENSOR PROTEIN KDPD"/>
    <property type="match status" value="1"/>
</dbReference>
<dbReference type="InterPro" id="IPR052023">
    <property type="entry name" value="Histidine_kinase_KdpD"/>
</dbReference>
<dbReference type="EMBL" id="DVFI01000138">
    <property type="protein sequence ID" value="HIQ63902.1"/>
    <property type="molecule type" value="Genomic_DNA"/>
</dbReference>
<proteinExistence type="predicted"/>
<evidence type="ECO:0000313" key="2">
    <source>
        <dbReference type="Proteomes" id="UP000886819"/>
    </source>
</evidence>
<sequence>MPNAPKKTMVCVTVQKTCERLIRAGASLAGGAGLSVVHVARSGEALLGGSSESEALEYLFRISREYGAEMDMLRSDDVIDTIVDFAQRNAIETLVIGAAGSRSSYDVAGTLRARLPGVQVVVVA</sequence>
<dbReference type="AlphaFoldDB" id="A0A9D0YXG6"/>
<dbReference type="GO" id="GO:0005886">
    <property type="term" value="C:plasma membrane"/>
    <property type="evidence" value="ECO:0007669"/>
    <property type="project" value="TreeGrafter"/>
</dbReference>
<dbReference type="InterPro" id="IPR014729">
    <property type="entry name" value="Rossmann-like_a/b/a_fold"/>
</dbReference>
<organism evidence="1 2">
    <name type="scientific">Candidatus Avichristensenella intestinipullorum</name>
    <dbReference type="NCBI Taxonomy" id="2840693"/>
    <lineage>
        <taxon>Bacteria</taxon>
        <taxon>Bacillati</taxon>
        <taxon>Bacillota</taxon>
        <taxon>Clostridia</taxon>
        <taxon>Candidatus Avichristensenella</taxon>
    </lineage>
</organism>
<protein>
    <submittedName>
        <fullName evidence="1">Universal stress protein UspA</fullName>
    </submittedName>
</protein>
<dbReference type="PANTHER" id="PTHR45569">
    <property type="entry name" value="SENSOR PROTEIN KDPD"/>
    <property type="match status" value="1"/>
</dbReference>